<protein>
    <submittedName>
        <fullName evidence="1">Uncharacterized protein</fullName>
    </submittedName>
</protein>
<name>A0A195EM88_9HYME</name>
<evidence type="ECO:0000313" key="2">
    <source>
        <dbReference type="Proteomes" id="UP000078492"/>
    </source>
</evidence>
<dbReference type="AlphaFoldDB" id="A0A195EM88"/>
<evidence type="ECO:0000313" key="1">
    <source>
        <dbReference type="EMBL" id="KYN29241.1"/>
    </source>
</evidence>
<reference evidence="1 2" key="1">
    <citation type="submission" date="2015-09" db="EMBL/GenBank/DDBJ databases">
        <title>Trachymyrmex cornetzi WGS genome.</title>
        <authorList>
            <person name="Nygaard S."/>
            <person name="Hu H."/>
            <person name="Boomsma J."/>
            <person name="Zhang G."/>
        </authorList>
    </citation>
    <scope>NUCLEOTIDE SEQUENCE [LARGE SCALE GENOMIC DNA]</scope>
    <source>
        <strain evidence="1">Tcor2-1</strain>
        <tissue evidence="1">Whole body</tissue>
    </source>
</reference>
<sequence>MTVVVWTQEIERCCGGCCIRAAVAQRQCYFNLTEKRKHVARRCGHGSVFSLFGGKGESECNLLGLIKHRLVKHSRREPISPEHRLVITLL</sequence>
<organism evidence="1 2">
    <name type="scientific">Trachymyrmex cornetzi</name>
    <dbReference type="NCBI Taxonomy" id="471704"/>
    <lineage>
        <taxon>Eukaryota</taxon>
        <taxon>Metazoa</taxon>
        <taxon>Ecdysozoa</taxon>
        <taxon>Arthropoda</taxon>
        <taxon>Hexapoda</taxon>
        <taxon>Insecta</taxon>
        <taxon>Pterygota</taxon>
        <taxon>Neoptera</taxon>
        <taxon>Endopterygota</taxon>
        <taxon>Hymenoptera</taxon>
        <taxon>Apocrita</taxon>
        <taxon>Aculeata</taxon>
        <taxon>Formicoidea</taxon>
        <taxon>Formicidae</taxon>
        <taxon>Myrmicinae</taxon>
        <taxon>Trachymyrmex</taxon>
    </lineage>
</organism>
<proteinExistence type="predicted"/>
<accession>A0A195EM88</accession>
<keyword evidence="2" id="KW-1185">Reference proteome</keyword>
<dbReference type="Proteomes" id="UP000078492">
    <property type="component" value="Unassembled WGS sequence"/>
</dbReference>
<dbReference type="EMBL" id="KQ978691">
    <property type="protein sequence ID" value="KYN29241.1"/>
    <property type="molecule type" value="Genomic_DNA"/>
</dbReference>
<gene>
    <name evidence="1" type="ORF">ALC57_01364</name>
</gene>